<evidence type="ECO:0000256" key="5">
    <source>
        <dbReference type="ARBA" id="ARBA00022692"/>
    </source>
</evidence>
<feature type="site" description="Reversibly protonated during proton transport" evidence="13">
    <location>
        <position position="64"/>
    </location>
</feature>
<keyword evidence="8 13" id="KW-0406">Ion transport</keyword>
<dbReference type="InterPro" id="IPR005953">
    <property type="entry name" value="ATP_synth_csu_bac/chlpt"/>
</dbReference>
<keyword evidence="6 13" id="KW-0375">Hydrogen ion transport</keyword>
<sequence>MEGEIMNNVEAARLIAKGLTSLSMFGSGIGEGYLIGKALEAIGRNPDQTGSIFSKMIIGVAMAESTAIYALVMFFII</sequence>
<evidence type="ECO:0000313" key="16">
    <source>
        <dbReference type="Proteomes" id="UP000231333"/>
    </source>
</evidence>
<dbReference type="InterPro" id="IPR038662">
    <property type="entry name" value="ATP_synth_F0_csu_sf"/>
</dbReference>
<keyword evidence="5 13" id="KW-0812">Transmembrane</keyword>
<name>A0A2H0QVP0_9BACT</name>
<feature type="transmembrane region" description="Helical" evidence="13">
    <location>
        <begin position="56"/>
        <end position="76"/>
    </location>
</feature>
<protein>
    <recommendedName>
        <fullName evidence="13">ATP synthase subunit c</fullName>
    </recommendedName>
    <alternativeName>
        <fullName evidence="13">ATP synthase F(0) sector subunit c</fullName>
    </alternativeName>
    <alternativeName>
        <fullName evidence="13">F-type ATPase subunit c</fullName>
        <shortName evidence="13">F-ATPase subunit c</shortName>
    </alternativeName>
    <alternativeName>
        <fullName evidence="13">Lipid-binding protein</fullName>
    </alternativeName>
</protein>
<evidence type="ECO:0000256" key="1">
    <source>
        <dbReference type="ARBA" id="ARBA00004141"/>
    </source>
</evidence>
<comment type="caution">
    <text evidence="15">The sequence shown here is derived from an EMBL/GenBank/DDBJ whole genome shotgun (WGS) entry which is preliminary data.</text>
</comment>
<dbReference type="SUPFAM" id="SSF81333">
    <property type="entry name" value="F1F0 ATP synthase subunit C"/>
    <property type="match status" value="1"/>
</dbReference>
<gene>
    <name evidence="13 15" type="primary">atpE</name>
    <name evidence="15" type="ORF">COV34_01925</name>
</gene>
<keyword evidence="9 13" id="KW-0446">Lipid-binding</keyword>
<dbReference type="Pfam" id="PF00137">
    <property type="entry name" value="ATP-synt_C"/>
    <property type="match status" value="1"/>
</dbReference>
<comment type="function">
    <text evidence="12 13">F(1)F(0) ATP synthase produces ATP from ADP in the presence of a proton or sodium gradient. F-type ATPases consist of two structural domains, F(1) containing the extramembraneous catalytic core and F(0) containing the membrane proton channel, linked together by a central stalk and a peripheral stalk. During catalysis, ATP synthesis in the catalytic domain of F(1) is coupled via a rotary mechanism of the central stalk subunits to proton translocation.</text>
</comment>
<comment type="caution">
    <text evidence="13">Lacks conserved residue(s) required for the propagation of feature annotation.</text>
</comment>
<dbReference type="GO" id="GO:0046933">
    <property type="term" value="F:proton-transporting ATP synthase activity, rotational mechanism"/>
    <property type="evidence" value="ECO:0007669"/>
    <property type="project" value="UniProtKB-UniRule"/>
</dbReference>
<evidence type="ECO:0000256" key="9">
    <source>
        <dbReference type="ARBA" id="ARBA00023121"/>
    </source>
</evidence>
<reference evidence="15 16" key="1">
    <citation type="submission" date="2017-09" db="EMBL/GenBank/DDBJ databases">
        <title>Depth-based differentiation of microbial function through sediment-hosted aquifers and enrichment of novel symbionts in the deep terrestrial subsurface.</title>
        <authorList>
            <person name="Probst A.J."/>
            <person name="Ladd B."/>
            <person name="Jarett J.K."/>
            <person name="Geller-Mcgrath D.E."/>
            <person name="Sieber C.M."/>
            <person name="Emerson J.B."/>
            <person name="Anantharaman K."/>
            <person name="Thomas B.C."/>
            <person name="Malmstrom R."/>
            <person name="Stieglmeier M."/>
            <person name="Klingl A."/>
            <person name="Woyke T."/>
            <person name="Ryan C.M."/>
            <person name="Banfield J.F."/>
        </authorList>
    </citation>
    <scope>NUCLEOTIDE SEQUENCE [LARGE SCALE GENOMIC DNA]</scope>
    <source>
        <strain evidence="15">CG10_big_fil_rev_8_21_14_0_10_42_12</strain>
    </source>
</reference>
<feature type="domain" description="V-ATPase proteolipid subunit C-like" evidence="14">
    <location>
        <begin position="18"/>
        <end position="77"/>
    </location>
</feature>
<keyword evidence="3 13" id="KW-0813">Transport</keyword>
<dbReference type="GO" id="GO:0033177">
    <property type="term" value="C:proton-transporting two-sector ATPase complex, proton-transporting domain"/>
    <property type="evidence" value="ECO:0007669"/>
    <property type="project" value="InterPro"/>
</dbReference>
<evidence type="ECO:0000256" key="11">
    <source>
        <dbReference type="ARBA" id="ARBA00023310"/>
    </source>
</evidence>
<comment type="similarity">
    <text evidence="2 13">Belongs to the ATPase C chain family.</text>
</comment>
<dbReference type="AlphaFoldDB" id="A0A2H0QVP0"/>
<dbReference type="GO" id="GO:0005886">
    <property type="term" value="C:plasma membrane"/>
    <property type="evidence" value="ECO:0007669"/>
    <property type="project" value="UniProtKB-SubCell"/>
</dbReference>
<keyword evidence="4 13" id="KW-0138">CF(0)</keyword>
<evidence type="ECO:0000256" key="6">
    <source>
        <dbReference type="ARBA" id="ARBA00022781"/>
    </source>
</evidence>
<evidence type="ECO:0000256" key="7">
    <source>
        <dbReference type="ARBA" id="ARBA00022989"/>
    </source>
</evidence>
<evidence type="ECO:0000256" key="2">
    <source>
        <dbReference type="ARBA" id="ARBA00006704"/>
    </source>
</evidence>
<dbReference type="InterPro" id="IPR002379">
    <property type="entry name" value="ATPase_proteolipid_c-like_dom"/>
</dbReference>
<evidence type="ECO:0000256" key="4">
    <source>
        <dbReference type="ARBA" id="ARBA00022547"/>
    </source>
</evidence>
<keyword evidence="10 13" id="KW-0472">Membrane</keyword>
<evidence type="ECO:0000256" key="13">
    <source>
        <dbReference type="HAMAP-Rule" id="MF_01396"/>
    </source>
</evidence>
<dbReference type="GO" id="GO:0008289">
    <property type="term" value="F:lipid binding"/>
    <property type="evidence" value="ECO:0007669"/>
    <property type="project" value="UniProtKB-KW"/>
</dbReference>
<keyword evidence="7 13" id="KW-1133">Transmembrane helix</keyword>
<dbReference type="PROSITE" id="PS00605">
    <property type="entry name" value="ATPASE_C"/>
    <property type="match status" value="1"/>
</dbReference>
<dbReference type="InterPro" id="IPR035921">
    <property type="entry name" value="F/V-ATP_Csub_sf"/>
</dbReference>
<dbReference type="Proteomes" id="UP000231333">
    <property type="component" value="Unassembled WGS sequence"/>
</dbReference>
<comment type="subcellular location">
    <subcellularLocation>
        <location evidence="13">Cell membrane</location>
        <topology evidence="13">Multi-pass membrane protein</topology>
    </subcellularLocation>
    <subcellularLocation>
        <location evidence="1">Membrane</location>
        <topology evidence="1">Multi-pass membrane protein</topology>
    </subcellularLocation>
</comment>
<evidence type="ECO:0000256" key="12">
    <source>
        <dbReference type="ARBA" id="ARBA00025198"/>
    </source>
</evidence>
<evidence type="ECO:0000313" key="15">
    <source>
        <dbReference type="EMBL" id="PIR38343.1"/>
    </source>
</evidence>
<dbReference type="Gene3D" id="1.20.20.10">
    <property type="entry name" value="F1F0 ATP synthase subunit C"/>
    <property type="match status" value="1"/>
</dbReference>
<dbReference type="PRINTS" id="PR00124">
    <property type="entry name" value="ATPASEC"/>
</dbReference>
<accession>A0A2H0QVP0</accession>
<evidence type="ECO:0000256" key="3">
    <source>
        <dbReference type="ARBA" id="ARBA00022448"/>
    </source>
</evidence>
<comment type="function">
    <text evidence="13">Key component of the F(0) channel; it plays a direct role in translocation across the membrane. A homomeric c-ring of between 10-14 subunits forms the central stalk rotor element with the F(1) delta and epsilon subunits.</text>
</comment>
<proteinExistence type="inferred from homology"/>
<keyword evidence="13" id="KW-1003">Cell membrane</keyword>
<evidence type="ECO:0000256" key="8">
    <source>
        <dbReference type="ARBA" id="ARBA00023065"/>
    </source>
</evidence>
<dbReference type="InterPro" id="IPR020537">
    <property type="entry name" value="ATP_synth_F0_csu_DDCD_BS"/>
</dbReference>
<dbReference type="NCBIfam" id="TIGR01260">
    <property type="entry name" value="ATP_synt_c"/>
    <property type="match status" value="1"/>
</dbReference>
<dbReference type="EMBL" id="PCXL01000011">
    <property type="protein sequence ID" value="PIR38343.1"/>
    <property type="molecule type" value="Genomic_DNA"/>
</dbReference>
<dbReference type="CDD" id="cd18121">
    <property type="entry name" value="ATP-synt_Fo_c"/>
    <property type="match status" value="1"/>
</dbReference>
<dbReference type="GO" id="GO:0045259">
    <property type="term" value="C:proton-transporting ATP synthase complex"/>
    <property type="evidence" value="ECO:0007669"/>
    <property type="project" value="UniProtKB-KW"/>
</dbReference>
<keyword evidence="11 13" id="KW-0066">ATP synthesis</keyword>
<dbReference type="HAMAP" id="MF_01396">
    <property type="entry name" value="ATP_synth_c_bact"/>
    <property type="match status" value="1"/>
</dbReference>
<evidence type="ECO:0000256" key="10">
    <source>
        <dbReference type="ARBA" id="ARBA00023136"/>
    </source>
</evidence>
<organism evidence="15 16">
    <name type="scientific">Candidatus Zambryskibacteria bacterium CG10_big_fil_rev_8_21_14_0_10_42_12</name>
    <dbReference type="NCBI Taxonomy" id="1975115"/>
    <lineage>
        <taxon>Bacteria</taxon>
        <taxon>Candidatus Zambryskiibacteriota</taxon>
    </lineage>
</organism>
<dbReference type="InterPro" id="IPR000454">
    <property type="entry name" value="ATP_synth_F0_csu"/>
</dbReference>
<evidence type="ECO:0000259" key="14">
    <source>
        <dbReference type="Pfam" id="PF00137"/>
    </source>
</evidence>